<dbReference type="OrthoDB" id="9808348at2"/>
<dbReference type="GO" id="GO:0005737">
    <property type="term" value="C:cytoplasm"/>
    <property type="evidence" value="ECO:0007669"/>
    <property type="project" value="UniProtKB-SubCell"/>
</dbReference>
<keyword evidence="3 6" id="KW-0251">Elongation factor</keyword>
<dbReference type="FunFam" id="1.10.286.20:FF:000001">
    <property type="entry name" value="Elongation factor Ts"/>
    <property type="match status" value="1"/>
</dbReference>
<name>A0A4V2KR67_9ACTO</name>
<comment type="similarity">
    <text evidence="1 6 7">Belongs to the EF-Ts family.</text>
</comment>
<reference evidence="10 11" key="1">
    <citation type="submission" date="2019-02" db="EMBL/GenBank/DDBJ databases">
        <title>Arcanobacterium bovis sp. nov., isolated from the milk of a cow with mastitis.</title>
        <authorList>
            <person name="Sammra O."/>
            <person name="Foster G."/>
            <person name="Hassan A."/>
            <person name="Alssahen M."/>
            <person name="Laemmler C."/>
            <person name="Borowiak M."/>
            <person name="Malorny B."/>
            <person name="Abdulmawjood A."/>
        </authorList>
    </citation>
    <scope>NUCLEOTIDE SEQUENCE [LARGE SCALE GENOMIC DNA]</scope>
    <source>
        <strain evidence="10 11">C605018/01/1</strain>
    </source>
</reference>
<evidence type="ECO:0000256" key="8">
    <source>
        <dbReference type="RuleBase" id="RU000643"/>
    </source>
</evidence>
<comment type="caution">
    <text evidence="10">The sequence shown here is derived from an EMBL/GenBank/DDBJ whole genome shotgun (WGS) entry which is preliminary data.</text>
</comment>
<dbReference type="PROSITE" id="PS01126">
    <property type="entry name" value="EF_TS_1"/>
    <property type="match status" value="1"/>
</dbReference>
<dbReference type="InterPro" id="IPR014039">
    <property type="entry name" value="Transl_elong_EFTs/EF1B_dimer"/>
</dbReference>
<gene>
    <name evidence="6" type="primary">tsf</name>
    <name evidence="10" type="ORF">EZJ44_02000</name>
</gene>
<accession>A0A4V2KR67</accession>
<feature type="region of interest" description="Involved in Mg(2+) ion dislocation from EF-Tu" evidence="6">
    <location>
        <begin position="84"/>
        <end position="87"/>
    </location>
</feature>
<evidence type="ECO:0000259" key="9">
    <source>
        <dbReference type="Pfam" id="PF00889"/>
    </source>
</evidence>
<dbReference type="Pfam" id="PF00889">
    <property type="entry name" value="EF_TS"/>
    <property type="match status" value="1"/>
</dbReference>
<keyword evidence="11" id="KW-1185">Reference proteome</keyword>
<organism evidence="10 11">
    <name type="scientific">Arcanobacterium bovis</name>
    <dbReference type="NCBI Taxonomy" id="2529275"/>
    <lineage>
        <taxon>Bacteria</taxon>
        <taxon>Bacillati</taxon>
        <taxon>Actinomycetota</taxon>
        <taxon>Actinomycetes</taxon>
        <taxon>Actinomycetales</taxon>
        <taxon>Actinomycetaceae</taxon>
        <taxon>Arcanobacterium</taxon>
    </lineage>
</organism>
<evidence type="ECO:0000256" key="4">
    <source>
        <dbReference type="ARBA" id="ARBA00022917"/>
    </source>
</evidence>
<dbReference type="InterPro" id="IPR036402">
    <property type="entry name" value="EF-Ts_dimer_sf"/>
</dbReference>
<comment type="function">
    <text evidence="5 6 7">Associates with the EF-Tu.GDP complex and induces the exchange of GDP to GTP. It remains bound to the aminoacyl-tRNA.EF-Tu.GTP complex up to the GTP hydrolysis stage on the ribosome.</text>
</comment>
<evidence type="ECO:0000313" key="10">
    <source>
        <dbReference type="EMBL" id="TBW22709.1"/>
    </source>
</evidence>
<evidence type="ECO:0000256" key="5">
    <source>
        <dbReference type="ARBA" id="ARBA00025453"/>
    </source>
</evidence>
<dbReference type="SUPFAM" id="SSF46934">
    <property type="entry name" value="UBA-like"/>
    <property type="match status" value="1"/>
</dbReference>
<dbReference type="InterPro" id="IPR009060">
    <property type="entry name" value="UBA-like_sf"/>
</dbReference>
<dbReference type="Proteomes" id="UP000293036">
    <property type="component" value="Unassembled WGS sequence"/>
</dbReference>
<dbReference type="Gene3D" id="1.10.8.10">
    <property type="entry name" value="DNA helicase RuvA subunit, C-terminal domain"/>
    <property type="match status" value="1"/>
</dbReference>
<dbReference type="GO" id="GO:0003746">
    <property type="term" value="F:translation elongation factor activity"/>
    <property type="evidence" value="ECO:0007669"/>
    <property type="project" value="UniProtKB-UniRule"/>
</dbReference>
<dbReference type="HAMAP" id="MF_00050">
    <property type="entry name" value="EF_Ts"/>
    <property type="match status" value="1"/>
</dbReference>
<evidence type="ECO:0000256" key="2">
    <source>
        <dbReference type="ARBA" id="ARBA00016956"/>
    </source>
</evidence>
<evidence type="ECO:0000256" key="7">
    <source>
        <dbReference type="RuleBase" id="RU000642"/>
    </source>
</evidence>
<dbReference type="AlphaFoldDB" id="A0A4V2KR67"/>
<comment type="subcellular location">
    <subcellularLocation>
        <location evidence="6 8">Cytoplasm</location>
    </subcellularLocation>
</comment>
<keyword evidence="6" id="KW-0963">Cytoplasm</keyword>
<feature type="domain" description="Translation elongation factor EFTs/EF1B dimerisation" evidence="9">
    <location>
        <begin position="75"/>
        <end position="279"/>
    </location>
</feature>
<dbReference type="SUPFAM" id="SSF54713">
    <property type="entry name" value="Elongation factor Ts (EF-Ts), dimerisation domain"/>
    <property type="match status" value="1"/>
</dbReference>
<evidence type="ECO:0000256" key="3">
    <source>
        <dbReference type="ARBA" id="ARBA00022768"/>
    </source>
</evidence>
<evidence type="ECO:0000256" key="1">
    <source>
        <dbReference type="ARBA" id="ARBA00005532"/>
    </source>
</evidence>
<dbReference type="FunFam" id="1.10.8.10:FF:000001">
    <property type="entry name" value="Elongation factor Ts"/>
    <property type="match status" value="1"/>
</dbReference>
<dbReference type="Gene3D" id="1.10.286.20">
    <property type="match status" value="1"/>
</dbReference>
<sequence>MANYTAADIKALRDKTGAGMLDVKNALQEAEGDVAKAEEILRLKGLKTAAKREGRTASDGLVLSKIVDAEDGQIGYIVEVNSETDFVAKNEKFIAFAQEILDAAVEVGATTVEEVLAAPHADGTIADRVNNFIGVIGEKLAVGRVEVIKGAHLESYMHRTATDLPPQVAVIVATDDAAASVAHDVAVHIAALSPEYLTSEDVPAEVVENERRIATELTLAEGKPEKAVPMIVEGRLKGFFKQIVLVEQAFARDPKLTVGQVIASSGGKVTDFVRVRVGESAAE</sequence>
<dbReference type="InterPro" id="IPR001816">
    <property type="entry name" value="Transl_elong_EFTs/EF1B"/>
</dbReference>
<dbReference type="EMBL" id="SJDT01000002">
    <property type="protein sequence ID" value="TBW22709.1"/>
    <property type="molecule type" value="Genomic_DNA"/>
</dbReference>
<evidence type="ECO:0000256" key="6">
    <source>
        <dbReference type="HAMAP-Rule" id="MF_00050"/>
    </source>
</evidence>
<dbReference type="PANTHER" id="PTHR11741">
    <property type="entry name" value="ELONGATION FACTOR TS"/>
    <property type="match status" value="1"/>
</dbReference>
<dbReference type="PROSITE" id="PS01127">
    <property type="entry name" value="EF_TS_2"/>
    <property type="match status" value="1"/>
</dbReference>
<dbReference type="RefSeq" id="WP_131279628.1">
    <property type="nucleotide sequence ID" value="NZ_JBHSLR010000009.1"/>
</dbReference>
<dbReference type="PANTHER" id="PTHR11741:SF0">
    <property type="entry name" value="ELONGATION FACTOR TS, MITOCHONDRIAL"/>
    <property type="match status" value="1"/>
</dbReference>
<protein>
    <recommendedName>
        <fullName evidence="2 6">Elongation factor Ts</fullName>
        <shortName evidence="6">EF-Ts</shortName>
    </recommendedName>
</protein>
<dbReference type="NCBIfam" id="TIGR00116">
    <property type="entry name" value="tsf"/>
    <property type="match status" value="1"/>
</dbReference>
<evidence type="ECO:0000313" key="11">
    <source>
        <dbReference type="Proteomes" id="UP000293036"/>
    </source>
</evidence>
<proteinExistence type="inferred from homology"/>
<dbReference type="InterPro" id="IPR018101">
    <property type="entry name" value="Transl_elong_Ts_CS"/>
</dbReference>
<keyword evidence="4 6" id="KW-0648">Protein biosynthesis</keyword>
<dbReference type="Gene3D" id="3.30.479.20">
    <property type="entry name" value="Elongation factor Ts, dimerisation domain"/>
    <property type="match status" value="2"/>
</dbReference>